<dbReference type="GO" id="GO:0005737">
    <property type="term" value="C:cytoplasm"/>
    <property type="evidence" value="ECO:0007669"/>
    <property type="project" value="TreeGrafter"/>
</dbReference>
<dbReference type="PROSITE" id="PS50075">
    <property type="entry name" value="CARRIER"/>
    <property type="match status" value="1"/>
</dbReference>
<evidence type="ECO:0000313" key="5">
    <source>
        <dbReference type="EMBL" id="PWK65256.1"/>
    </source>
</evidence>
<dbReference type="InterPro" id="IPR036736">
    <property type="entry name" value="ACP-like_sf"/>
</dbReference>
<dbReference type="SUPFAM" id="SSF47336">
    <property type="entry name" value="ACP-like"/>
    <property type="match status" value="1"/>
</dbReference>
<feature type="non-terminal residue" evidence="5">
    <location>
        <position position="1"/>
    </location>
</feature>
<accession>A0A316GWC8</accession>
<dbReference type="GO" id="GO:0044550">
    <property type="term" value="P:secondary metabolite biosynthetic process"/>
    <property type="evidence" value="ECO:0007669"/>
    <property type="project" value="TreeGrafter"/>
</dbReference>
<evidence type="ECO:0000256" key="1">
    <source>
        <dbReference type="ARBA" id="ARBA00001957"/>
    </source>
</evidence>
<keyword evidence="3" id="KW-0597">Phosphoprotein</keyword>
<dbReference type="Pfam" id="PF00550">
    <property type="entry name" value="PP-binding"/>
    <property type="match status" value="1"/>
</dbReference>
<dbReference type="InterPro" id="IPR045851">
    <property type="entry name" value="AMP-bd_C_sf"/>
</dbReference>
<feature type="domain" description="Carrier" evidence="4">
    <location>
        <begin position="115"/>
        <end position="190"/>
    </location>
</feature>
<dbReference type="AlphaFoldDB" id="A0A316GWC8"/>
<sequence length="199" mass="22360">QTRNTAVRVSVKLREGSYRNELSRYRYDVVIKKEGEADLAAGSSIVEDSGHGYNIPFLNLLNKEEIIEELEKELPDYMVPDILMPMDHFPLTINGKLDKRSLPNPDFSSTSAYVAPVTETEKILCNIWQTLLTIARVGVTDDFFRIGGNSILAVQASHRMSKATGWEIGVADIFIFQSIQAIIEHKLSAKPEDGVEWSF</sequence>
<organism evidence="5 6">
    <name type="scientific">Mucilaginibacter oryzae</name>
    <dbReference type="NCBI Taxonomy" id="468058"/>
    <lineage>
        <taxon>Bacteria</taxon>
        <taxon>Pseudomonadati</taxon>
        <taxon>Bacteroidota</taxon>
        <taxon>Sphingobacteriia</taxon>
        <taxon>Sphingobacteriales</taxon>
        <taxon>Sphingobacteriaceae</taxon>
        <taxon>Mucilaginibacter</taxon>
    </lineage>
</organism>
<name>A0A316GWC8_9SPHI</name>
<evidence type="ECO:0000259" key="4">
    <source>
        <dbReference type="PROSITE" id="PS50075"/>
    </source>
</evidence>
<dbReference type="InterPro" id="IPR009081">
    <property type="entry name" value="PP-bd_ACP"/>
</dbReference>
<dbReference type="Gene3D" id="3.30.300.30">
    <property type="match status" value="1"/>
</dbReference>
<dbReference type="GO" id="GO:0031177">
    <property type="term" value="F:phosphopantetheine binding"/>
    <property type="evidence" value="ECO:0007669"/>
    <property type="project" value="TreeGrafter"/>
</dbReference>
<evidence type="ECO:0000256" key="2">
    <source>
        <dbReference type="ARBA" id="ARBA00022450"/>
    </source>
</evidence>
<keyword evidence="6" id="KW-1185">Reference proteome</keyword>
<reference evidence="5 6" key="1">
    <citation type="submission" date="2018-05" db="EMBL/GenBank/DDBJ databases">
        <title>Genomic Encyclopedia of Archaeal and Bacterial Type Strains, Phase II (KMG-II): from individual species to whole genera.</title>
        <authorList>
            <person name="Goeker M."/>
        </authorList>
    </citation>
    <scope>NUCLEOTIDE SEQUENCE [LARGE SCALE GENOMIC DNA]</scope>
    <source>
        <strain evidence="5 6">DSM 19975</strain>
    </source>
</reference>
<comment type="caution">
    <text evidence="5">The sequence shown here is derived from an EMBL/GenBank/DDBJ whole genome shotgun (WGS) entry which is preliminary data.</text>
</comment>
<dbReference type="RefSeq" id="WP_211319092.1">
    <property type="nucleotide sequence ID" value="NZ_QGHA01000023.1"/>
</dbReference>
<keyword evidence="2" id="KW-0596">Phosphopantetheine</keyword>
<gene>
    <name evidence="5" type="ORF">LX99_05048</name>
</gene>
<dbReference type="InterPro" id="IPR006162">
    <property type="entry name" value="Ppantetheine_attach_site"/>
</dbReference>
<dbReference type="Gene3D" id="1.10.1200.10">
    <property type="entry name" value="ACP-like"/>
    <property type="match status" value="1"/>
</dbReference>
<dbReference type="Proteomes" id="UP000245678">
    <property type="component" value="Unassembled WGS sequence"/>
</dbReference>
<evidence type="ECO:0000313" key="6">
    <source>
        <dbReference type="Proteomes" id="UP000245678"/>
    </source>
</evidence>
<dbReference type="EMBL" id="QGHA01000023">
    <property type="protein sequence ID" value="PWK65256.1"/>
    <property type="molecule type" value="Genomic_DNA"/>
</dbReference>
<dbReference type="PANTHER" id="PTHR45527:SF1">
    <property type="entry name" value="FATTY ACID SYNTHASE"/>
    <property type="match status" value="1"/>
</dbReference>
<proteinExistence type="predicted"/>
<dbReference type="GO" id="GO:0043041">
    <property type="term" value="P:amino acid activation for nonribosomal peptide biosynthetic process"/>
    <property type="evidence" value="ECO:0007669"/>
    <property type="project" value="TreeGrafter"/>
</dbReference>
<dbReference type="FunFam" id="1.10.1200.10:FF:000005">
    <property type="entry name" value="Nonribosomal peptide synthetase 1"/>
    <property type="match status" value="1"/>
</dbReference>
<dbReference type="SUPFAM" id="SSF56801">
    <property type="entry name" value="Acetyl-CoA synthetase-like"/>
    <property type="match status" value="1"/>
</dbReference>
<dbReference type="PROSITE" id="PS00012">
    <property type="entry name" value="PHOSPHOPANTETHEINE"/>
    <property type="match status" value="1"/>
</dbReference>
<dbReference type="PANTHER" id="PTHR45527">
    <property type="entry name" value="NONRIBOSOMAL PEPTIDE SYNTHETASE"/>
    <property type="match status" value="1"/>
</dbReference>
<comment type="cofactor">
    <cofactor evidence="1">
        <name>pantetheine 4'-phosphate</name>
        <dbReference type="ChEBI" id="CHEBI:47942"/>
    </cofactor>
</comment>
<protein>
    <submittedName>
        <fullName evidence="5">Phosphopantetheine binding protein</fullName>
    </submittedName>
</protein>
<evidence type="ECO:0000256" key="3">
    <source>
        <dbReference type="ARBA" id="ARBA00022553"/>
    </source>
</evidence>